<name>A0ABQ7GKP0_DUNSA</name>
<reference evidence="1" key="1">
    <citation type="submission" date="2017-08" db="EMBL/GenBank/DDBJ databases">
        <authorList>
            <person name="Polle J.E."/>
            <person name="Barry K."/>
            <person name="Cushman J."/>
            <person name="Schmutz J."/>
            <person name="Tran D."/>
            <person name="Hathwaick L.T."/>
            <person name="Yim W.C."/>
            <person name="Jenkins J."/>
            <person name="Mckie-Krisberg Z.M."/>
            <person name="Prochnik S."/>
            <person name="Lindquist E."/>
            <person name="Dockter R.B."/>
            <person name="Adam C."/>
            <person name="Molina H."/>
            <person name="Bunkerborg J."/>
            <person name="Jin E."/>
            <person name="Buchheim M."/>
            <person name="Magnuson J."/>
        </authorList>
    </citation>
    <scope>NUCLEOTIDE SEQUENCE</scope>
    <source>
        <strain evidence="1">CCAP 19/18</strain>
    </source>
</reference>
<keyword evidence="2" id="KW-1185">Reference proteome</keyword>
<protein>
    <recommendedName>
        <fullName evidence="3">Encoded protein</fullName>
    </recommendedName>
</protein>
<evidence type="ECO:0008006" key="3">
    <source>
        <dbReference type="Google" id="ProtNLM"/>
    </source>
</evidence>
<accession>A0ABQ7GKP0</accession>
<comment type="caution">
    <text evidence="1">The sequence shown here is derived from an EMBL/GenBank/DDBJ whole genome shotgun (WGS) entry which is preliminary data.</text>
</comment>
<dbReference type="Proteomes" id="UP000815325">
    <property type="component" value="Unassembled WGS sequence"/>
</dbReference>
<evidence type="ECO:0000313" key="2">
    <source>
        <dbReference type="Proteomes" id="UP000815325"/>
    </source>
</evidence>
<sequence length="92" mass="10095">MQDIAVQLRTHARYPTHLRGVSHLPPAGRKLTLLAPVVHVHGVVIVCGHRNQALATGREGQRCETAVLFVKAQPHLGANTHAHKHKCSCRFS</sequence>
<organism evidence="1 2">
    <name type="scientific">Dunaliella salina</name>
    <name type="common">Green alga</name>
    <name type="synonym">Protococcus salinus</name>
    <dbReference type="NCBI Taxonomy" id="3046"/>
    <lineage>
        <taxon>Eukaryota</taxon>
        <taxon>Viridiplantae</taxon>
        <taxon>Chlorophyta</taxon>
        <taxon>core chlorophytes</taxon>
        <taxon>Chlorophyceae</taxon>
        <taxon>CS clade</taxon>
        <taxon>Chlamydomonadales</taxon>
        <taxon>Dunaliellaceae</taxon>
        <taxon>Dunaliella</taxon>
    </lineage>
</organism>
<proteinExistence type="predicted"/>
<evidence type="ECO:0000313" key="1">
    <source>
        <dbReference type="EMBL" id="KAF5835159.1"/>
    </source>
</evidence>
<dbReference type="EMBL" id="MU069720">
    <property type="protein sequence ID" value="KAF5835159.1"/>
    <property type="molecule type" value="Genomic_DNA"/>
</dbReference>
<gene>
    <name evidence="1" type="ORF">DUNSADRAFT_7834</name>
</gene>